<dbReference type="InterPro" id="IPR007235">
    <property type="entry name" value="Glyco_trans_28_C"/>
</dbReference>
<reference evidence="13 14" key="1">
    <citation type="submission" date="2010-10" db="EMBL/GenBank/DDBJ databases">
        <authorList>
            <person name="Durkin A.S."/>
            <person name="Madupu R."/>
            <person name="Torralba M."/>
            <person name="Gillis M."/>
            <person name="Methe B."/>
            <person name="Sutton G."/>
            <person name="Nelson K.E."/>
        </authorList>
    </citation>
    <scope>NUCLEOTIDE SEQUENCE [LARGE SCALE GENOMIC DNA]</scope>
    <source>
        <strain evidence="13 14">ACS-139-V-Col8</strain>
    </source>
</reference>
<evidence type="ECO:0000256" key="8">
    <source>
        <dbReference type="ARBA" id="ARBA00023306"/>
    </source>
</evidence>
<evidence type="ECO:0000256" key="7">
    <source>
        <dbReference type="ARBA" id="ARBA00023136"/>
    </source>
</evidence>
<protein>
    <recommendedName>
        <fullName evidence="10">UDP-N-acetylglucosamine--N-acetylmuramyl-(pentapeptide) pyrophosphoryl-undecaprenol N-acetylglucosamine transferase</fullName>
        <ecNumber evidence="10">2.4.1.227</ecNumber>
    </recommendedName>
    <alternativeName>
        <fullName evidence="10">Undecaprenyl-PP-MurNAc-pentapeptide-UDPGlcNAc GlcNAc transferase</fullName>
    </alternativeName>
</protein>
<evidence type="ECO:0000313" key="14">
    <source>
        <dbReference type="Proteomes" id="UP000005990"/>
    </source>
</evidence>
<dbReference type="GO" id="GO:0009252">
    <property type="term" value="P:peptidoglycan biosynthetic process"/>
    <property type="evidence" value="ECO:0007669"/>
    <property type="project" value="UniProtKB-UniRule"/>
</dbReference>
<dbReference type="InterPro" id="IPR004276">
    <property type="entry name" value="GlycoTrans_28_N"/>
</dbReference>
<keyword evidence="5 10" id="KW-0133">Cell shape</keyword>
<feature type="binding site" evidence="10">
    <location>
        <begin position="14"/>
        <end position="16"/>
    </location>
    <ligand>
        <name>UDP-N-acetyl-alpha-D-glucosamine</name>
        <dbReference type="ChEBI" id="CHEBI:57705"/>
    </ligand>
</feature>
<comment type="catalytic activity">
    <reaction evidence="10">
        <text>Mur2Ac(oyl-L-Ala-gamma-D-Glu-L-Lys-D-Ala-D-Ala)-di-trans,octa-cis-undecaprenyl diphosphate + UDP-N-acetyl-alpha-D-glucosamine = beta-D-GlcNAc-(1-&gt;4)-Mur2Ac(oyl-L-Ala-gamma-D-Glu-L-Lys-D-Ala-D-Ala)-di-trans,octa-cis-undecaprenyl diphosphate + UDP + H(+)</text>
        <dbReference type="Rhea" id="RHEA:23192"/>
        <dbReference type="ChEBI" id="CHEBI:15378"/>
        <dbReference type="ChEBI" id="CHEBI:57705"/>
        <dbReference type="ChEBI" id="CHEBI:58223"/>
        <dbReference type="ChEBI" id="CHEBI:60032"/>
        <dbReference type="ChEBI" id="CHEBI:60033"/>
        <dbReference type="EC" id="2.4.1.227"/>
    </reaction>
</comment>
<keyword evidence="9 10" id="KW-0961">Cell wall biogenesis/degradation</keyword>
<dbReference type="UniPathway" id="UPA00219"/>
<keyword evidence="8 10" id="KW-0131">Cell cycle</keyword>
<keyword evidence="6 10" id="KW-0573">Peptidoglycan synthesis</keyword>
<dbReference type="GO" id="GO:0071555">
    <property type="term" value="P:cell wall organization"/>
    <property type="evidence" value="ECO:0007669"/>
    <property type="project" value="UniProtKB-KW"/>
</dbReference>
<dbReference type="GO" id="GO:0008360">
    <property type="term" value="P:regulation of cell shape"/>
    <property type="evidence" value="ECO:0007669"/>
    <property type="project" value="UniProtKB-KW"/>
</dbReference>
<dbReference type="Pfam" id="PF03033">
    <property type="entry name" value="Glyco_transf_28"/>
    <property type="match status" value="1"/>
</dbReference>
<keyword evidence="4 10" id="KW-0808">Transferase</keyword>
<sequence>MGKINRIVLSGGGTGGHIYPALSVYKRLKAENPDLQALYIGTEKGLEATLIPKEGIEFKAIKIQGLKRSLSLDNVKTGYELLMSMRRAQKMIEAFKPDVVLGTGGYVCAPVLLAAAFLSYPTMIHEQNSVAGITNKLLARFVSKIGICFDDVRSDFKNYEDKIVLTGNPRGQEVVNTPNLPNILQNQFNLDNNLPTVLVFGGSRGAPAINQAAINEISAFNHENYQVIIATGSEHYDQLVAEINHKMIEAPSNVRVVPYIENMPEVFKAIDLVVCRSGATTLTELMALGLPSILIPSPYVTNNHQEMNAKALVSKQAALMILEKNLNKDVLKVYIDGLMKGKKNLSLMSNHAKELGIIDATDRIVRELEAIAD</sequence>
<gene>
    <name evidence="10 13" type="primary">murG</name>
    <name evidence="13" type="ORF">HMPREF9257_1351</name>
</gene>
<dbReference type="Gene3D" id="3.40.50.2000">
    <property type="entry name" value="Glycogen Phosphorylase B"/>
    <property type="match status" value="2"/>
</dbReference>
<feature type="binding site" evidence="10">
    <location>
        <position position="260"/>
    </location>
    <ligand>
        <name>UDP-N-acetyl-alpha-D-glucosamine</name>
        <dbReference type="ChEBI" id="CHEBI:57705"/>
    </ligand>
</feature>
<evidence type="ECO:0000256" key="10">
    <source>
        <dbReference type="HAMAP-Rule" id="MF_00033"/>
    </source>
</evidence>
<keyword evidence="7 10" id="KW-0472">Membrane</keyword>
<dbReference type="CDD" id="cd03785">
    <property type="entry name" value="GT28_MurG"/>
    <property type="match status" value="1"/>
</dbReference>
<dbReference type="InterPro" id="IPR006009">
    <property type="entry name" value="GlcNAc_MurG"/>
</dbReference>
<evidence type="ECO:0000313" key="13">
    <source>
        <dbReference type="EMBL" id="EFR31124.1"/>
    </source>
</evidence>
<evidence type="ECO:0000256" key="1">
    <source>
        <dbReference type="ARBA" id="ARBA00022475"/>
    </source>
</evidence>
<keyword evidence="1 10" id="KW-1003">Cell membrane</keyword>
<evidence type="ECO:0000256" key="5">
    <source>
        <dbReference type="ARBA" id="ARBA00022960"/>
    </source>
</evidence>
<keyword evidence="3 10" id="KW-0328">Glycosyltransferase</keyword>
<evidence type="ECO:0000259" key="11">
    <source>
        <dbReference type="Pfam" id="PF03033"/>
    </source>
</evidence>
<dbReference type="AlphaFoldDB" id="E4KP64"/>
<dbReference type="EC" id="2.4.1.227" evidence="10"/>
<dbReference type="Proteomes" id="UP000005990">
    <property type="component" value="Unassembled WGS sequence"/>
</dbReference>
<evidence type="ECO:0000256" key="4">
    <source>
        <dbReference type="ARBA" id="ARBA00022679"/>
    </source>
</evidence>
<dbReference type="RefSeq" id="WP_006418327.1">
    <property type="nucleotide sequence ID" value="NZ_AENN01000015.1"/>
</dbReference>
<name>E4KP64_9LACT</name>
<dbReference type="GO" id="GO:0050511">
    <property type="term" value="F:undecaprenyldiphospho-muramoylpentapeptide beta-N-acetylglucosaminyltransferase activity"/>
    <property type="evidence" value="ECO:0007669"/>
    <property type="project" value="UniProtKB-UniRule"/>
</dbReference>
<evidence type="ECO:0000256" key="9">
    <source>
        <dbReference type="ARBA" id="ARBA00023316"/>
    </source>
</evidence>
<dbReference type="EMBL" id="AENN01000015">
    <property type="protein sequence ID" value="EFR31124.1"/>
    <property type="molecule type" value="Genomic_DNA"/>
</dbReference>
<comment type="caution">
    <text evidence="13">The sequence shown here is derived from an EMBL/GenBank/DDBJ whole genome shotgun (WGS) entry which is preliminary data.</text>
</comment>
<dbReference type="NCBIfam" id="TIGR01133">
    <property type="entry name" value="murG"/>
    <property type="match status" value="1"/>
</dbReference>
<feature type="domain" description="Glycosyltransferase family 28 N-terminal" evidence="11">
    <location>
        <begin position="7"/>
        <end position="146"/>
    </location>
</feature>
<dbReference type="PANTHER" id="PTHR21015">
    <property type="entry name" value="UDP-N-ACETYLGLUCOSAMINE--N-ACETYLMURAMYL-(PENTAPEPTIDE) PYROPHOSPHORYL-UNDECAPRENOL N-ACETYLGLUCOSAMINE TRANSFERASE 1"/>
    <property type="match status" value="1"/>
</dbReference>
<dbReference type="OrthoDB" id="9808936at2"/>
<keyword evidence="2 10" id="KW-0132">Cell division</keyword>
<evidence type="ECO:0000256" key="3">
    <source>
        <dbReference type="ARBA" id="ARBA00022676"/>
    </source>
</evidence>
<dbReference type="SUPFAM" id="SSF53756">
    <property type="entry name" value="UDP-Glycosyltransferase/glycogen phosphorylase"/>
    <property type="match status" value="1"/>
</dbReference>
<feature type="binding site" evidence="10">
    <location>
        <position position="305"/>
    </location>
    <ligand>
        <name>UDP-N-acetyl-alpha-D-glucosamine</name>
        <dbReference type="ChEBI" id="CHEBI:57705"/>
    </ligand>
</feature>
<feature type="domain" description="Glycosyl transferase family 28 C-terminal" evidence="12">
    <location>
        <begin position="196"/>
        <end position="360"/>
    </location>
</feature>
<dbReference type="GO" id="GO:0051301">
    <property type="term" value="P:cell division"/>
    <property type="evidence" value="ECO:0007669"/>
    <property type="project" value="UniProtKB-KW"/>
</dbReference>
<proteinExistence type="inferred from homology"/>
<evidence type="ECO:0000256" key="6">
    <source>
        <dbReference type="ARBA" id="ARBA00022984"/>
    </source>
</evidence>
<comment type="caution">
    <text evidence="10">Lacks conserved residue(s) required for the propagation of feature annotation.</text>
</comment>
<dbReference type="GO" id="GO:0005886">
    <property type="term" value="C:plasma membrane"/>
    <property type="evidence" value="ECO:0007669"/>
    <property type="project" value="UniProtKB-SubCell"/>
</dbReference>
<dbReference type="HAMAP" id="MF_00033">
    <property type="entry name" value="MurG"/>
    <property type="match status" value="1"/>
</dbReference>
<feature type="binding site" evidence="10">
    <location>
        <position position="128"/>
    </location>
    <ligand>
        <name>UDP-N-acetyl-alpha-D-glucosamine</name>
        <dbReference type="ChEBI" id="CHEBI:57705"/>
    </ligand>
</feature>
<dbReference type="STRING" id="908337.HMPREF9257_1351"/>
<feature type="binding site" evidence="10">
    <location>
        <position position="203"/>
    </location>
    <ligand>
        <name>UDP-N-acetyl-alpha-D-glucosamine</name>
        <dbReference type="ChEBI" id="CHEBI:57705"/>
    </ligand>
</feature>
<accession>E4KP64</accession>
<dbReference type="eggNOG" id="COG0707">
    <property type="taxonomic scope" value="Bacteria"/>
</dbReference>
<comment type="pathway">
    <text evidence="10">Cell wall biogenesis; peptidoglycan biosynthesis.</text>
</comment>
<comment type="function">
    <text evidence="10">Cell wall formation. Catalyzes the transfer of a GlcNAc subunit on undecaprenyl-pyrophosphoryl-MurNAc-pentapeptide (lipid intermediate I) to form undecaprenyl-pyrophosphoryl-MurNAc-(pentapeptide)GlcNAc (lipid intermediate II).</text>
</comment>
<dbReference type="PANTHER" id="PTHR21015:SF22">
    <property type="entry name" value="GLYCOSYLTRANSFERASE"/>
    <property type="match status" value="1"/>
</dbReference>
<dbReference type="GO" id="GO:0005975">
    <property type="term" value="P:carbohydrate metabolic process"/>
    <property type="evidence" value="ECO:0007669"/>
    <property type="project" value="InterPro"/>
</dbReference>
<organism evidence="13 14">
    <name type="scientific">Eremococcus coleocola ACS-139-V-Col8</name>
    <dbReference type="NCBI Taxonomy" id="908337"/>
    <lineage>
        <taxon>Bacteria</taxon>
        <taxon>Bacillati</taxon>
        <taxon>Bacillota</taxon>
        <taxon>Bacilli</taxon>
        <taxon>Lactobacillales</taxon>
        <taxon>Aerococcaceae</taxon>
        <taxon>Eremococcus</taxon>
    </lineage>
</organism>
<keyword evidence="14" id="KW-1185">Reference proteome</keyword>
<evidence type="ECO:0000259" key="12">
    <source>
        <dbReference type="Pfam" id="PF04101"/>
    </source>
</evidence>
<evidence type="ECO:0000256" key="2">
    <source>
        <dbReference type="ARBA" id="ARBA00022618"/>
    </source>
</evidence>
<comment type="subcellular location">
    <subcellularLocation>
        <location evidence="10">Cell membrane</location>
        <topology evidence="10">Peripheral membrane protein</topology>
        <orientation evidence="10">Cytoplasmic side</orientation>
    </subcellularLocation>
</comment>
<dbReference type="Pfam" id="PF04101">
    <property type="entry name" value="Glyco_tran_28_C"/>
    <property type="match status" value="1"/>
</dbReference>
<comment type="similarity">
    <text evidence="10">Belongs to the glycosyltransferase 28 family. MurG subfamily.</text>
</comment>